<dbReference type="RefSeq" id="WP_305938385.1">
    <property type="nucleotide sequence ID" value="NZ_CP132191.1"/>
</dbReference>
<organism evidence="5 6">
    <name type="scientific">Mycoplasma seminis</name>
    <dbReference type="NCBI Taxonomy" id="512749"/>
    <lineage>
        <taxon>Bacteria</taxon>
        <taxon>Bacillati</taxon>
        <taxon>Mycoplasmatota</taxon>
        <taxon>Mollicutes</taxon>
        <taxon>Mycoplasmataceae</taxon>
        <taxon>Mycoplasma</taxon>
    </lineage>
</organism>
<comment type="similarity">
    <text evidence="1">Belongs to the type-I restriction system S methylase family.</text>
</comment>
<evidence type="ECO:0000256" key="3">
    <source>
        <dbReference type="ARBA" id="ARBA00023125"/>
    </source>
</evidence>
<feature type="domain" description="Type I restriction modification DNA specificity" evidence="4">
    <location>
        <begin position="169"/>
        <end position="336"/>
    </location>
</feature>
<protein>
    <submittedName>
        <fullName evidence="5">Restriction endonuclease subunit S</fullName>
        <ecNumber evidence="5">3.1.21.-</ecNumber>
    </submittedName>
</protein>
<dbReference type="Proteomes" id="UP001237011">
    <property type="component" value="Chromosome"/>
</dbReference>
<keyword evidence="3" id="KW-0238">DNA-binding</keyword>
<sequence length="339" mass="38596">MGNIFQITRGYVLPESSIKNTLTNVFKYPVFSSQTTNNGLMGYYNEWMYSDAITWTTDGANAGTVNYRKGLFYCTNVCGVLISKEVVANTCIAEILNRVSYKYVSKVGNPKLMNNVMEKIMIHIPNNDIEANKISKLFETTESLLTFYKRLSFWKPNKINIFFTKITITWEKSSFNNFYNFASEGGTPSTDNKQYYSNGKIPFIRVEDTQNKYIYDTLIHITEEGLSHSSAWLIPENSIILTNGATIGNVSINKCKTATKQGILGILLKENIDIEYMYYLLKTKYFQKQLTSKAATGTFASINLKTISNIDLLSTNSIKEQLKISFMLSNLDNIITFYK</sequence>
<dbReference type="Gene3D" id="3.90.220.20">
    <property type="entry name" value="DNA methylase specificity domains"/>
    <property type="match status" value="2"/>
</dbReference>
<dbReference type="GO" id="GO:0004519">
    <property type="term" value="F:endonuclease activity"/>
    <property type="evidence" value="ECO:0007669"/>
    <property type="project" value="UniProtKB-KW"/>
</dbReference>
<evidence type="ECO:0000313" key="5">
    <source>
        <dbReference type="EMBL" id="WLP85963.1"/>
    </source>
</evidence>
<accession>A0ABY9HC62</accession>
<dbReference type="SUPFAM" id="SSF116734">
    <property type="entry name" value="DNA methylase specificity domain"/>
    <property type="match status" value="2"/>
</dbReference>
<dbReference type="PANTHER" id="PTHR30408:SF12">
    <property type="entry name" value="TYPE I RESTRICTION ENZYME MJAVIII SPECIFICITY SUBUNIT"/>
    <property type="match status" value="1"/>
</dbReference>
<dbReference type="Pfam" id="PF01420">
    <property type="entry name" value="Methylase_S"/>
    <property type="match status" value="2"/>
</dbReference>
<keyword evidence="2" id="KW-0680">Restriction system</keyword>
<evidence type="ECO:0000256" key="2">
    <source>
        <dbReference type="ARBA" id="ARBA00022747"/>
    </source>
</evidence>
<dbReference type="InterPro" id="IPR052021">
    <property type="entry name" value="Type-I_RS_S_subunit"/>
</dbReference>
<keyword evidence="6" id="KW-1185">Reference proteome</keyword>
<name>A0ABY9HC62_9MOLU</name>
<feature type="domain" description="Type I restriction modification DNA specificity" evidence="4">
    <location>
        <begin position="3"/>
        <end position="140"/>
    </location>
</feature>
<reference evidence="5" key="1">
    <citation type="submission" date="2023-08" db="EMBL/GenBank/DDBJ databases">
        <title>Complete genome sequence of Mycoplasma seminis 2200.</title>
        <authorList>
            <person name="Spergser J."/>
        </authorList>
    </citation>
    <scope>NUCLEOTIDE SEQUENCE [LARGE SCALE GENOMIC DNA]</scope>
    <source>
        <strain evidence="5">2200</strain>
    </source>
</reference>
<evidence type="ECO:0000256" key="1">
    <source>
        <dbReference type="ARBA" id="ARBA00010923"/>
    </source>
</evidence>
<dbReference type="CDD" id="cd17255">
    <property type="entry name" value="RMtype1_S_Fco49512ORF2615P-TRD2-CR2_like"/>
    <property type="match status" value="1"/>
</dbReference>
<keyword evidence="5" id="KW-0378">Hydrolase</keyword>
<dbReference type="InterPro" id="IPR000055">
    <property type="entry name" value="Restrct_endonuc_typeI_TRD"/>
</dbReference>
<dbReference type="EMBL" id="CP132191">
    <property type="protein sequence ID" value="WLP85963.1"/>
    <property type="molecule type" value="Genomic_DNA"/>
</dbReference>
<keyword evidence="5" id="KW-0540">Nuclease</keyword>
<proteinExistence type="inferred from homology"/>
<dbReference type="GO" id="GO:0016787">
    <property type="term" value="F:hydrolase activity"/>
    <property type="evidence" value="ECO:0007669"/>
    <property type="project" value="UniProtKB-KW"/>
</dbReference>
<keyword evidence="5" id="KW-0255">Endonuclease</keyword>
<dbReference type="InterPro" id="IPR044946">
    <property type="entry name" value="Restrct_endonuc_typeI_TRD_sf"/>
</dbReference>
<dbReference type="EC" id="3.1.21.-" evidence="5"/>
<evidence type="ECO:0000313" key="6">
    <source>
        <dbReference type="Proteomes" id="UP001237011"/>
    </source>
</evidence>
<gene>
    <name evidence="5" type="ORF">Q8852_00885</name>
</gene>
<dbReference type="PANTHER" id="PTHR30408">
    <property type="entry name" value="TYPE-1 RESTRICTION ENZYME ECOKI SPECIFICITY PROTEIN"/>
    <property type="match status" value="1"/>
</dbReference>
<dbReference type="Gene3D" id="1.10.287.1120">
    <property type="entry name" value="Bipartite methylase S protein"/>
    <property type="match status" value="1"/>
</dbReference>
<evidence type="ECO:0000259" key="4">
    <source>
        <dbReference type="Pfam" id="PF01420"/>
    </source>
</evidence>